<dbReference type="OrthoDB" id="8118055at2759"/>
<dbReference type="InterPro" id="IPR001382">
    <property type="entry name" value="Glyco_hydro_47"/>
</dbReference>
<accession>A0A1R1XLB6</accession>
<dbReference type="Gene3D" id="1.50.10.10">
    <property type="match status" value="1"/>
</dbReference>
<dbReference type="GO" id="GO:0036503">
    <property type="term" value="P:ERAD pathway"/>
    <property type="evidence" value="ECO:0007669"/>
    <property type="project" value="UniProtKB-ARBA"/>
</dbReference>
<dbReference type="GO" id="GO:0004571">
    <property type="term" value="F:mannosyl-oligosaccharide 1,2-alpha-mannosidase activity"/>
    <property type="evidence" value="ECO:0007669"/>
    <property type="project" value="InterPro"/>
</dbReference>
<evidence type="ECO:0000313" key="2">
    <source>
        <dbReference type="EMBL" id="OMJ15413.1"/>
    </source>
</evidence>
<dbReference type="GO" id="GO:0005509">
    <property type="term" value="F:calcium ion binding"/>
    <property type="evidence" value="ECO:0007669"/>
    <property type="project" value="InterPro"/>
</dbReference>
<proteinExistence type="inferred from homology"/>
<dbReference type="InterPro" id="IPR036026">
    <property type="entry name" value="Seven-hairpin_glycosidases"/>
</dbReference>
<keyword evidence="3" id="KW-1185">Reference proteome</keyword>
<dbReference type="AlphaFoldDB" id="A0A1R1XLB6"/>
<comment type="similarity">
    <text evidence="1">Belongs to the glycosyl hydrolase 47 family.</text>
</comment>
<dbReference type="GO" id="GO:0016020">
    <property type="term" value="C:membrane"/>
    <property type="evidence" value="ECO:0007669"/>
    <property type="project" value="InterPro"/>
</dbReference>
<dbReference type="Pfam" id="PF01532">
    <property type="entry name" value="Glyco_hydro_47"/>
    <property type="match status" value="1"/>
</dbReference>
<dbReference type="Proteomes" id="UP000187283">
    <property type="component" value="Unassembled WGS sequence"/>
</dbReference>
<evidence type="ECO:0000256" key="1">
    <source>
        <dbReference type="ARBA" id="ARBA00007658"/>
    </source>
</evidence>
<dbReference type="EMBL" id="LSSN01002691">
    <property type="protein sequence ID" value="OMJ15413.1"/>
    <property type="molecule type" value="Genomic_DNA"/>
</dbReference>
<gene>
    <name evidence="2" type="ORF">AYI70_g7287</name>
</gene>
<dbReference type="InterPro" id="IPR012341">
    <property type="entry name" value="6hp_glycosidase-like_sf"/>
</dbReference>
<evidence type="ECO:0000313" key="3">
    <source>
        <dbReference type="Proteomes" id="UP000187283"/>
    </source>
</evidence>
<organism evidence="2 3">
    <name type="scientific">Smittium culicis</name>
    <dbReference type="NCBI Taxonomy" id="133412"/>
    <lineage>
        <taxon>Eukaryota</taxon>
        <taxon>Fungi</taxon>
        <taxon>Fungi incertae sedis</taxon>
        <taxon>Zoopagomycota</taxon>
        <taxon>Kickxellomycotina</taxon>
        <taxon>Harpellomycetes</taxon>
        <taxon>Harpellales</taxon>
        <taxon>Legeriomycetaceae</taxon>
        <taxon>Smittium</taxon>
    </lineage>
</organism>
<reference evidence="2 3" key="1">
    <citation type="submission" date="2017-01" db="EMBL/GenBank/DDBJ databases">
        <authorList>
            <person name="Mah S.A."/>
            <person name="Swanson W.J."/>
            <person name="Moy G.W."/>
            <person name="Vacquier V.D."/>
        </authorList>
    </citation>
    <scope>NUCLEOTIDE SEQUENCE [LARGE SCALE GENOMIC DNA]</scope>
    <source>
        <strain evidence="2 3">GSMNP</strain>
    </source>
</reference>
<comment type="caution">
    <text evidence="2">The sequence shown here is derived from an EMBL/GenBank/DDBJ whole genome shotgun (WGS) entry which is preliminary data.</text>
</comment>
<dbReference type="STRING" id="133412.A0A1R1XLB6"/>
<name>A0A1R1XLB6_9FUNG</name>
<protein>
    <submittedName>
        <fullName evidence="2">Mannosyl-oligosaccharide 1,2-alpha-mannosidase MNS3</fullName>
    </submittedName>
</protein>
<dbReference type="SUPFAM" id="SSF48225">
    <property type="entry name" value="Seven-hairpin glycosidases"/>
    <property type="match status" value="1"/>
</dbReference>
<dbReference type="GO" id="GO:0005975">
    <property type="term" value="P:carbohydrate metabolic process"/>
    <property type="evidence" value="ECO:0007669"/>
    <property type="project" value="InterPro"/>
</dbReference>
<sequence length="78" mass="9479">MLTKYLKEIHFRNCINRVSADRWNFQGGRRLVSSTNYSFYDQRRTAVRNSMRHAWEGYRKYAFGKDELLPVTKKWSNK</sequence>